<dbReference type="PANTHER" id="PTHR43101">
    <property type="entry name" value="BETA-FRUCTOSIDASE"/>
    <property type="match status" value="1"/>
</dbReference>
<accession>D9TT12</accession>
<dbReference type="InterPro" id="IPR006232">
    <property type="entry name" value="Suc6P_hydrolase"/>
</dbReference>
<keyword evidence="9" id="KW-0963">Cytoplasm</keyword>
<dbReference type="GO" id="GO:0004564">
    <property type="term" value="F:beta-fructofuranosidase activity"/>
    <property type="evidence" value="ECO:0007669"/>
    <property type="project" value="UniProtKB-EC"/>
</dbReference>
<evidence type="ECO:0000256" key="8">
    <source>
        <dbReference type="RuleBase" id="RU362110"/>
    </source>
</evidence>
<dbReference type="GeneID" id="93864744"/>
<comment type="catalytic activity">
    <reaction evidence="8">
        <text>Hydrolysis of terminal non-reducing beta-D-fructofuranoside residues in beta-D-fructofuranosides.</text>
        <dbReference type="EC" id="3.2.1.26"/>
    </reaction>
</comment>
<comment type="pathway">
    <text evidence="1 9">Glycan biosynthesis; sucrose metabolism.</text>
</comment>
<comment type="function">
    <text evidence="9">Enables the bacterium to metabolize sucrose as a sole carbon source.</text>
</comment>
<name>D9TT12_THETC</name>
<dbReference type="HOGENOM" id="CLU_001528_7_0_9"/>
<dbReference type="EMBL" id="CP002171">
    <property type="protein sequence ID" value="ADL69410.1"/>
    <property type="molecule type" value="Genomic_DNA"/>
</dbReference>
<evidence type="ECO:0000259" key="10">
    <source>
        <dbReference type="Pfam" id="PF00251"/>
    </source>
</evidence>
<dbReference type="eggNOG" id="COG1621">
    <property type="taxonomic scope" value="Bacteria"/>
</dbReference>
<evidence type="ECO:0000256" key="4">
    <source>
        <dbReference type="ARBA" id="ARBA00019623"/>
    </source>
</evidence>
<protein>
    <recommendedName>
        <fullName evidence="4 8">Sucrose-6-phosphate hydrolase</fullName>
        <ecNumber evidence="3 8">3.2.1.26</ecNumber>
    </recommendedName>
    <alternativeName>
        <fullName evidence="7 9">Invertase</fullName>
    </alternativeName>
</protein>
<dbReference type="Pfam" id="PF08244">
    <property type="entry name" value="Glyco_hydro_32C"/>
    <property type="match status" value="1"/>
</dbReference>
<keyword evidence="13" id="KW-1185">Reference proteome</keyword>
<dbReference type="InterPro" id="IPR013320">
    <property type="entry name" value="ConA-like_dom_sf"/>
</dbReference>
<dbReference type="InterPro" id="IPR023296">
    <property type="entry name" value="Glyco_hydro_beta-prop_sf"/>
</dbReference>
<dbReference type="RefSeq" id="WP_013298376.1">
    <property type="nucleotide sequence ID" value="NC_014410.1"/>
</dbReference>
<dbReference type="SUPFAM" id="SSF75005">
    <property type="entry name" value="Arabinanase/levansucrase/invertase"/>
    <property type="match status" value="1"/>
</dbReference>
<evidence type="ECO:0000256" key="2">
    <source>
        <dbReference type="ARBA" id="ARBA00009902"/>
    </source>
</evidence>
<evidence type="ECO:0000256" key="7">
    <source>
        <dbReference type="ARBA" id="ARBA00033367"/>
    </source>
</evidence>
<dbReference type="Pfam" id="PF00251">
    <property type="entry name" value="Glyco_hydro_32N"/>
    <property type="match status" value="1"/>
</dbReference>
<dbReference type="SMR" id="D9TT12"/>
<dbReference type="NCBIfam" id="TIGR01322">
    <property type="entry name" value="scrB_fam"/>
    <property type="match status" value="1"/>
</dbReference>
<dbReference type="OrthoDB" id="9759709at2"/>
<keyword evidence="6 8" id="KW-0326">Glycosidase</keyword>
<evidence type="ECO:0000256" key="5">
    <source>
        <dbReference type="ARBA" id="ARBA00022801"/>
    </source>
</evidence>
<reference evidence="12 13" key="1">
    <citation type="submission" date="2010-08" db="EMBL/GenBank/DDBJ databases">
        <title>Complete sequence of Thermoanaerobacterium thermosaccharolyticum DSM 571.</title>
        <authorList>
            <consortium name="US DOE Joint Genome Institute"/>
            <person name="Lucas S."/>
            <person name="Copeland A."/>
            <person name="Lapidus A."/>
            <person name="Cheng J.-F."/>
            <person name="Bruce D."/>
            <person name="Goodwin L."/>
            <person name="Pitluck S."/>
            <person name="Teshima H."/>
            <person name="Detter J.C."/>
            <person name="Han C."/>
            <person name="Tapia R."/>
            <person name="Land M."/>
            <person name="Hauser L."/>
            <person name="Chang Y.-J."/>
            <person name="Jeffries C."/>
            <person name="Kyrpides N."/>
            <person name="Ivanova N."/>
            <person name="Mikhailova N."/>
            <person name="Hemme C.L."/>
            <person name="Woyke T."/>
        </authorList>
    </citation>
    <scope>NUCLEOTIDE SEQUENCE [LARGE SCALE GENOMIC DNA]</scope>
    <source>
        <strain evidence="13">ATCC 7956 / DSM 571 / NCIMB 9385 / NCA 3814 / NCTC 13789 / WDCM 00135 / 2032</strain>
    </source>
</reference>
<evidence type="ECO:0000256" key="1">
    <source>
        <dbReference type="ARBA" id="ARBA00004914"/>
    </source>
</evidence>
<dbReference type="CDD" id="cd08996">
    <property type="entry name" value="GH32_FFase"/>
    <property type="match status" value="1"/>
</dbReference>
<dbReference type="PANTHER" id="PTHR43101:SF1">
    <property type="entry name" value="BETA-FRUCTOSIDASE"/>
    <property type="match status" value="1"/>
</dbReference>
<evidence type="ECO:0000256" key="6">
    <source>
        <dbReference type="ARBA" id="ARBA00023295"/>
    </source>
</evidence>
<dbReference type="SUPFAM" id="SSF49899">
    <property type="entry name" value="Concanavalin A-like lectins/glucanases"/>
    <property type="match status" value="1"/>
</dbReference>
<dbReference type="STRING" id="580327.Tthe_1924"/>
<feature type="domain" description="Glycosyl hydrolase family 32 C-terminal" evidence="11">
    <location>
        <begin position="340"/>
        <end position="473"/>
    </location>
</feature>
<dbReference type="AlphaFoldDB" id="D9TT12"/>
<dbReference type="InterPro" id="IPR013189">
    <property type="entry name" value="Glyco_hydro_32_C"/>
</dbReference>
<evidence type="ECO:0000256" key="9">
    <source>
        <dbReference type="RuleBase" id="RU365015"/>
    </source>
</evidence>
<evidence type="ECO:0000259" key="11">
    <source>
        <dbReference type="Pfam" id="PF08244"/>
    </source>
</evidence>
<dbReference type="GO" id="GO:0005985">
    <property type="term" value="P:sucrose metabolic process"/>
    <property type="evidence" value="ECO:0007669"/>
    <property type="project" value="UniProtKB-UniPathway"/>
</dbReference>
<comment type="similarity">
    <text evidence="2 8">Belongs to the glycosyl hydrolase 32 family.</text>
</comment>
<dbReference type="EC" id="3.2.1.26" evidence="3 8"/>
<feature type="domain" description="Glycosyl hydrolase family 32 N-terminal" evidence="10">
    <location>
        <begin position="27"/>
        <end position="333"/>
    </location>
</feature>
<dbReference type="CAZy" id="GH32">
    <property type="family name" value="Glycoside Hydrolase Family 32"/>
</dbReference>
<dbReference type="GO" id="GO:0005737">
    <property type="term" value="C:cytoplasm"/>
    <property type="evidence" value="ECO:0007669"/>
    <property type="project" value="UniProtKB-SubCell"/>
</dbReference>
<dbReference type="InterPro" id="IPR051214">
    <property type="entry name" value="GH32_Enzymes"/>
</dbReference>
<evidence type="ECO:0000313" key="13">
    <source>
        <dbReference type="Proteomes" id="UP000001626"/>
    </source>
</evidence>
<dbReference type="KEGG" id="ttm:Tthe_1924"/>
<dbReference type="Proteomes" id="UP000001626">
    <property type="component" value="Chromosome"/>
</dbReference>
<dbReference type="Gene3D" id="2.60.120.560">
    <property type="entry name" value="Exo-inulinase, domain 1"/>
    <property type="match status" value="1"/>
</dbReference>
<dbReference type="InterPro" id="IPR001362">
    <property type="entry name" value="Glyco_hydro_32"/>
</dbReference>
<dbReference type="InterPro" id="IPR013148">
    <property type="entry name" value="Glyco_hydro_32_N"/>
</dbReference>
<proteinExistence type="inferred from homology"/>
<dbReference type="UniPathway" id="UPA00238"/>
<keyword evidence="9" id="KW-0119">Carbohydrate metabolism</keyword>
<evidence type="ECO:0000256" key="3">
    <source>
        <dbReference type="ARBA" id="ARBA00012758"/>
    </source>
</evidence>
<sequence>MNKIDEANEFIKQNKAKVNPKYRLKYHLMGEYGWINDPNGFIQYKGNYHLFYQHYPYDAVWGPMHWGHAISKDLVKWFYLPLALAPEEDYDRDGCFSGSAIEKNGKLYLFYTGHIYTKKEKNDDYKQVQNMAISADGIAFEKYEKNPIIDVTQIPDKASKKDFRDPRIFKIGDTYYLLIGSNDEHGIGQILMYKSIDLIKWEFVNILLKGNEDTGINWECPDIVRFDDRDILFVSAQYMRPNGIYFKNTHSSIYFMGELNSEEGKFTYEDYWLVDYGFDFYAPQISVDKNGRIIMIAWMNMWETDLVTNRLGHNWAGAMTLPREVLAVDEKIHFRPISEITKYRKKEYSLQDLKLDGEMCLETIGTSYEIDVEFESLDAKEFGLKVRKGKKEETVLSYNCQESLFIFNRDRSGVGPKGERKTLVNLNEGRLRLRVFVDVSSVEVFINEGEEVMTGRIYPDSESINISIFSVGECRVLYLKKWDIDVD</sequence>
<keyword evidence="5 8" id="KW-0378">Hydrolase</keyword>
<dbReference type="Gene3D" id="2.115.10.20">
    <property type="entry name" value="Glycosyl hydrolase domain, family 43"/>
    <property type="match status" value="1"/>
</dbReference>
<dbReference type="SMART" id="SM00640">
    <property type="entry name" value="Glyco_32"/>
    <property type="match status" value="1"/>
</dbReference>
<gene>
    <name evidence="12" type="ordered locus">Tthe_1924</name>
</gene>
<evidence type="ECO:0000313" key="12">
    <source>
        <dbReference type="EMBL" id="ADL69410.1"/>
    </source>
</evidence>
<comment type="subcellular location">
    <subcellularLocation>
        <location evidence="9">Cytoplasm</location>
    </subcellularLocation>
</comment>
<organism evidence="12 13">
    <name type="scientific">Thermoanaerobacterium thermosaccharolyticum (strain ATCC 7956 / DSM 571 / NCIMB 9385 / NCA 3814 / NCTC 13789 / WDCM 00135 / 2032)</name>
    <name type="common">Clostridium thermosaccharolyticum</name>
    <dbReference type="NCBI Taxonomy" id="580327"/>
    <lineage>
        <taxon>Bacteria</taxon>
        <taxon>Bacillati</taxon>
        <taxon>Bacillota</taxon>
        <taxon>Clostridia</taxon>
        <taxon>Thermoanaerobacterales</taxon>
        <taxon>Thermoanaerobacteraceae</taxon>
        <taxon>Thermoanaerobacterium</taxon>
    </lineage>
</organism>